<dbReference type="Pfam" id="PF00266">
    <property type="entry name" value="Aminotran_5"/>
    <property type="match status" value="1"/>
</dbReference>
<sequence length="395" mass="42554">MSIQSHFPALASGFSFLDNAAGAQVPKECIQAISSFLSSASCNVGMPYPGSQAATQVKEQARKQTAEFLNCKPSEVAIGPSATALTFQLSRALARLWGPGDEVVISELEHEANASPWRNLEAAGVTVKLWKARWDEGGRLEPADLRALVSPKTKLVAITSAANSLGTTPDVAAAAEIAHSVGAWAITDMVHYSPHHLPDVRQTGVDLAFFSAYKVFGPHMAFLYVREELIPRLPTDKLWFIPEDSLLKFEPGTNNHEGLAGWLGTLEYLRSALGDGLSGREGLLRAYRRIEAIERPLVEETLERLQRIPGLKLYGMPGAEGRVGTFCLNLQDQAPLSVAQRLAQVGVGVAAGDYYATLPMQALGLWPDGAVRVSLAHYTTPTDLDKLIAGLQGSD</sequence>
<dbReference type="InterPro" id="IPR015421">
    <property type="entry name" value="PyrdxlP-dep_Trfase_major"/>
</dbReference>
<keyword evidence="3" id="KW-1185">Reference proteome</keyword>
<dbReference type="NCBIfam" id="TIGR01976">
    <property type="entry name" value="am_tr_V_VC1184"/>
    <property type="match status" value="1"/>
</dbReference>
<keyword evidence="2" id="KW-0808">Transferase</keyword>
<dbReference type="PANTHER" id="PTHR43586">
    <property type="entry name" value="CYSTEINE DESULFURASE"/>
    <property type="match status" value="1"/>
</dbReference>
<organism evidence="2 3">
    <name type="scientific">Meiothermus granaticius NBRC 107808</name>
    <dbReference type="NCBI Taxonomy" id="1227551"/>
    <lineage>
        <taxon>Bacteria</taxon>
        <taxon>Thermotogati</taxon>
        <taxon>Deinococcota</taxon>
        <taxon>Deinococci</taxon>
        <taxon>Thermales</taxon>
        <taxon>Thermaceae</taxon>
        <taxon>Meiothermus</taxon>
    </lineage>
</organism>
<accession>A0A399FF11</accession>
<dbReference type="InterPro" id="IPR015424">
    <property type="entry name" value="PyrdxlP-dep_Trfase"/>
</dbReference>
<dbReference type="OrthoDB" id="9804366at2"/>
<protein>
    <submittedName>
        <fullName evidence="2">Cysteine desulfurase</fullName>
        <ecNumber evidence="2">2.8.1.7</ecNumber>
    </submittedName>
</protein>
<evidence type="ECO:0000259" key="1">
    <source>
        <dbReference type="Pfam" id="PF00266"/>
    </source>
</evidence>
<reference evidence="2 3" key="1">
    <citation type="submission" date="2018-08" db="EMBL/GenBank/DDBJ databases">
        <title>Meiothermus granaticius genome AF-68 sequencing project.</title>
        <authorList>
            <person name="Da Costa M.S."/>
            <person name="Albuquerque L."/>
            <person name="Raposo P."/>
            <person name="Froufe H.J.C."/>
            <person name="Barroso C.S."/>
            <person name="Egas C."/>
        </authorList>
    </citation>
    <scope>NUCLEOTIDE SEQUENCE [LARGE SCALE GENOMIC DNA]</scope>
    <source>
        <strain evidence="2 3">AF-68</strain>
    </source>
</reference>
<dbReference type="InterPro" id="IPR000192">
    <property type="entry name" value="Aminotrans_V_dom"/>
</dbReference>
<dbReference type="PANTHER" id="PTHR43586:SF21">
    <property type="entry name" value="PYRIDOXAL PHOSPHATE (PLP)-DEPENDENT ASPARTATE AMINOTRANSFERASE SUPERFAMILY"/>
    <property type="match status" value="1"/>
</dbReference>
<dbReference type="InterPro" id="IPR011340">
    <property type="entry name" value="Cys_dSase-rel"/>
</dbReference>
<dbReference type="SUPFAM" id="SSF53383">
    <property type="entry name" value="PLP-dependent transferases"/>
    <property type="match status" value="1"/>
</dbReference>
<evidence type="ECO:0000313" key="2">
    <source>
        <dbReference type="EMBL" id="RIH93651.1"/>
    </source>
</evidence>
<comment type="caution">
    <text evidence="2">The sequence shown here is derived from an EMBL/GenBank/DDBJ whole genome shotgun (WGS) entry which is preliminary data.</text>
</comment>
<name>A0A399FF11_9DEIN</name>
<dbReference type="Proteomes" id="UP000266178">
    <property type="component" value="Unassembled WGS sequence"/>
</dbReference>
<dbReference type="EMBL" id="QWLB01000004">
    <property type="protein sequence ID" value="RIH93651.1"/>
    <property type="molecule type" value="Genomic_DNA"/>
</dbReference>
<dbReference type="RefSeq" id="WP_119356001.1">
    <property type="nucleotide sequence ID" value="NZ_BJXM01000007.1"/>
</dbReference>
<proteinExistence type="predicted"/>
<dbReference type="EC" id="2.8.1.7" evidence="2"/>
<dbReference type="InterPro" id="IPR015422">
    <property type="entry name" value="PyrdxlP-dep_Trfase_small"/>
</dbReference>
<gene>
    <name evidence="2" type="primary">sufS</name>
    <name evidence="2" type="ORF">Mgrana_00475</name>
</gene>
<dbReference type="Gene3D" id="3.40.640.10">
    <property type="entry name" value="Type I PLP-dependent aspartate aminotransferase-like (Major domain)"/>
    <property type="match status" value="1"/>
</dbReference>
<dbReference type="Gene3D" id="3.90.1150.10">
    <property type="entry name" value="Aspartate Aminotransferase, domain 1"/>
    <property type="match status" value="1"/>
</dbReference>
<evidence type="ECO:0000313" key="3">
    <source>
        <dbReference type="Proteomes" id="UP000266178"/>
    </source>
</evidence>
<dbReference type="GO" id="GO:0031071">
    <property type="term" value="F:cysteine desulfurase activity"/>
    <property type="evidence" value="ECO:0007669"/>
    <property type="project" value="UniProtKB-EC"/>
</dbReference>
<feature type="domain" description="Aminotransferase class V" evidence="1">
    <location>
        <begin position="16"/>
        <end position="387"/>
    </location>
</feature>
<dbReference type="AlphaFoldDB" id="A0A399FF11"/>